<keyword evidence="3" id="KW-1185">Reference proteome</keyword>
<sequence length="255" mass="26101">MALTDPLRTLAALGHDTVPALVPLSYPGRPATAPSLLLGDELLDLDVRGPDPARWTVPGRGPLDRLLTAAGGAGAAERTPVVAVGSNAAPAQVAYKLRRTGLPVAVPMVPLPVDGVAVGCSAHIGLRGYVAAAPYPAPAERRTLVVSWLDAEQLAAVDATEEPNYRRVPLGPAGGLQLYVSEHGVLVDPGTGAPRPGGGDQAALLRTLLAGSAALRTLLGPEPEDWVRAAAASASVREEGTRLLHGLPRTASGPR</sequence>
<reference evidence="2" key="1">
    <citation type="submission" date="2022-10" db="EMBL/GenBank/DDBJ databases">
        <title>Streptomyces beihaiensis sp. nov., a chitin degrading actinobacterium, isolated from shrimp pond soil.</title>
        <authorList>
            <person name="Xie J."/>
            <person name="Shen N."/>
        </authorList>
    </citation>
    <scope>NUCLEOTIDE SEQUENCE</scope>
    <source>
        <strain evidence="2">GXMU-J5</strain>
    </source>
</reference>
<dbReference type="RefSeq" id="WP_266605616.1">
    <property type="nucleotide sequence ID" value="NZ_JAPHNL010000332.1"/>
</dbReference>
<dbReference type="EMBL" id="JAPHNL010000332">
    <property type="protein sequence ID" value="MCX3064123.1"/>
    <property type="molecule type" value="Genomic_DNA"/>
</dbReference>
<evidence type="ECO:0000256" key="1">
    <source>
        <dbReference type="SAM" id="MobiDB-lite"/>
    </source>
</evidence>
<comment type="caution">
    <text evidence="2">The sequence shown here is derived from an EMBL/GenBank/DDBJ whole genome shotgun (WGS) entry which is preliminary data.</text>
</comment>
<proteinExistence type="predicted"/>
<protein>
    <submittedName>
        <fullName evidence="2">Uncharacterized protein</fullName>
    </submittedName>
</protein>
<evidence type="ECO:0000313" key="3">
    <source>
        <dbReference type="Proteomes" id="UP001163064"/>
    </source>
</evidence>
<evidence type="ECO:0000313" key="2">
    <source>
        <dbReference type="EMBL" id="MCX3064123.1"/>
    </source>
</evidence>
<organism evidence="2 3">
    <name type="scientific">Streptomyces beihaiensis</name>
    <dbReference type="NCBI Taxonomy" id="2984495"/>
    <lineage>
        <taxon>Bacteria</taxon>
        <taxon>Bacillati</taxon>
        <taxon>Actinomycetota</taxon>
        <taxon>Actinomycetes</taxon>
        <taxon>Kitasatosporales</taxon>
        <taxon>Streptomycetaceae</taxon>
        <taxon>Streptomyces</taxon>
    </lineage>
</organism>
<gene>
    <name evidence="2" type="ORF">OFY01_31075</name>
</gene>
<name>A0ABT3U7G2_9ACTN</name>
<feature type="region of interest" description="Disordered" evidence="1">
    <location>
        <begin position="235"/>
        <end position="255"/>
    </location>
</feature>
<dbReference type="Proteomes" id="UP001163064">
    <property type="component" value="Unassembled WGS sequence"/>
</dbReference>
<accession>A0ABT3U7G2</accession>